<evidence type="ECO:0000256" key="4">
    <source>
        <dbReference type="ARBA" id="ARBA00023004"/>
    </source>
</evidence>
<dbReference type="GO" id="GO:0051536">
    <property type="term" value="F:iron-sulfur cluster binding"/>
    <property type="evidence" value="ECO:0007669"/>
    <property type="project" value="UniProtKB-KW"/>
</dbReference>
<dbReference type="CDD" id="cd21109">
    <property type="entry name" value="SPASM"/>
    <property type="match status" value="1"/>
</dbReference>
<gene>
    <name evidence="7" type="ORF">COX41_02690</name>
</gene>
<name>A0A2G9YK06_9BACT</name>
<comment type="caution">
    <text evidence="7">The sequence shown here is derived from an EMBL/GenBank/DDBJ whole genome shotgun (WGS) entry which is preliminary data.</text>
</comment>
<dbReference type="InterPro" id="IPR013785">
    <property type="entry name" value="Aldolase_TIM"/>
</dbReference>
<keyword evidence="2" id="KW-0949">S-adenosyl-L-methionine</keyword>
<dbReference type="InterPro" id="IPR007197">
    <property type="entry name" value="rSAM"/>
</dbReference>
<evidence type="ECO:0000256" key="3">
    <source>
        <dbReference type="ARBA" id="ARBA00022723"/>
    </source>
</evidence>
<evidence type="ECO:0000259" key="6">
    <source>
        <dbReference type="PROSITE" id="PS51918"/>
    </source>
</evidence>
<dbReference type="InterPro" id="IPR058240">
    <property type="entry name" value="rSAM_sf"/>
</dbReference>
<dbReference type="InterPro" id="IPR006638">
    <property type="entry name" value="Elp3/MiaA/NifB-like_rSAM"/>
</dbReference>
<feature type="domain" description="Radical SAM core" evidence="6">
    <location>
        <begin position="55"/>
        <end position="283"/>
    </location>
</feature>
<dbReference type="Pfam" id="PF04055">
    <property type="entry name" value="Radical_SAM"/>
    <property type="match status" value="1"/>
</dbReference>
<dbReference type="SFLD" id="SFLDG01067">
    <property type="entry name" value="SPASM/twitch_domain_containing"/>
    <property type="match status" value="1"/>
</dbReference>
<dbReference type="SFLD" id="SFLDS00029">
    <property type="entry name" value="Radical_SAM"/>
    <property type="match status" value="1"/>
</dbReference>
<keyword evidence="3" id="KW-0479">Metal-binding</keyword>
<proteinExistence type="predicted"/>
<evidence type="ECO:0000313" key="8">
    <source>
        <dbReference type="Proteomes" id="UP000231292"/>
    </source>
</evidence>
<dbReference type="InterPro" id="IPR023885">
    <property type="entry name" value="4Fe4S-binding_SPASM_dom"/>
</dbReference>
<dbReference type="SFLD" id="SFLDG01386">
    <property type="entry name" value="main_SPASM_domain-containing"/>
    <property type="match status" value="1"/>
</dbReference>
<evidence type="ECO:0000313" key="7">
    <source>
        <dbReference type="EMBL" id="PIP19472.1"/>
    </source>
</evidence>
<evidence type="ECO:0000256" key="1">
    <source>
        <dbReference type="ARBA" id="ARBA00001966"/>
    </source>
</evidence>
<keyword evidence="4" id="KW-0408">Iron</keyword>
<accession>A0A2G9YK06</accession>
<evidence type="ECO:0000256" key="2">
    <source>
        <dbReference type="ARBA" id="ARBA00022691"/>
    </source>
</evidence>
<dbReference type="InterPro" id="IPR050377">
    <property type="entry name" value="Radical_SAM_PqqE_MftC-like"/>
</dbReference>
<dbReference type="GO" id="GO:0003824">
    <property type="term" value="F:catalytic activity"/>
    <property type="evidence" value="ECO:0007669"/>
    <property type="project" value="InterPro"/>
</dbReference>
<dbReference type="PANTHER" id="PTHR11228:SF7">
    <property type="entry name" value="PQQA PEPTIDE CYCLASE"/>
    <property type="match status" value="1"/>
</dbReference>
<protein>
    <recommendedName>
        <fullName evidence="6">Radical SAM core domain-containing protein</fullName>
    </recommendedName>
</protein>
<dbReference type="Proteomes" id="UP000231292">
    <property type="component" value="Unassembled WGS sequence"/>
</dbReference>
<dbReference type="GO" id="GO:0046872">
    <property type="term" value="F:metal ion binding"/>
    <property type="evidence" value="ECO:0007669"/>
    <property type="project" value="UniProtKB-KW"/>
</dbReference>
<keyword evidence="5" id="KW-0411">Iron-sulfur</keyword>
<evidence type="ECO:0000256" key="5">
    <source>
        <dbReference type="ARBA" id="ARBA00023014"/>
    </source>
</evidence>
<dbReference type="PROSITE" id="PS51918">
    <property type="entry name" value="RADICAL_SAM"/>
    <property type="match status" value="1"/>
</dbReference>
<reference evidence="7 8" key="1">
    <citation type="submission" date="2017-09" db="EMBL/GenBank/DDBJ databases">
        <title>Depth-based differentiation of microbial function through sediment-hosted aquifers and enrichment of novel symbionts in the deep terrestrial subsurface.</title>
        <authorList>
            <person name="Probst A.J."/>
            <person name="Ladd B."/>
            <person name="Jarett J.K."/>
            <person name="Geller-Mcgrath D.E."/>
            <person name="Sieber C.M."/>
            <person name="Emerson J.B."/>
            <person name="Anantharaman K."/>
            <person name="Thomas B.C."/>
            <person name="Malmstrom R."/>
            <person name="Stieglmeier M."/>
            <person name="Klingl A."/>
            <person name="Woyke T."/>
            <person name="Ryan C.M."/>
            <person name="Banfield J.F."/>
        </authorList>
    </citation>
    <scope>NUCLEOTIDE SEQUENCE [LARGE SCALE GENOMIC DNA]</scope>
    <source>
        <strain evidence="7">CG23_combo_of_CG06-09_8_20_14_all_41_10</strain>
    </source>
</reference>
<dbReference type="Pfam" id="PF13186">
    <property type="entry name" value="SPASM"/>
    <property type="match status" value="1"/>
</dbReference>
<sequence length="441" mass="50485">MHTVLLFKGGFRQPLECPGIEKSKRIIMNEYLERELIKLEDMIGFYTSRIISYPLVPPEHVYFSLTNRCCLRCVMCDIPKSPGRQEDELTTEEAKKIILQIKELGVRHLILSGGEPLLREDLTELIRFSRASGIPWVDIITNGILCNDDLAQKLINAGLNHITISLDGISGVNDAIRGEGSFEKSVNAIDKLNYYKEKMEVTSPSIGINFTIMNKNINDMLKIVEFAKSKKCNTVVLQPVLMSNVSMYERKKNALWPSVKEMPLLEENICKLVKMKEETNGILIYTDSAILKAIPGYFRGKKPGRRFKCYEGIKRIVITCDGKLWSCKGIYGDLRKDSLKKVWFSEEAQKIRKVVRNCLDHCLQDCVYFPMDISGHVKQFLSGIEEGPDNANARERIISRIDYCINELLKRVKPNFLGNFSQKRLEVYKLNVLKKEIFLNG</sequence>
<dbReference type="AlphaFoldDB" id="A0A2G9YK06"/>
<dbReference type="EMBL" id="PCRK01000059">
    <property type="protein sequence ID" value="PIP19472.1"/>
    <property type="molecule type" value="Genomic_DNA"/>
</dbReference>
<dbReference type="SMART" id="SM00729">
    <property type="entry name" value="Elp3"/>
    <property type="match status" value="1"/>
</dbReference>
<comment type="cofactor">
    <cofactor evidence="1">
        <name>[4Fe-4S] cluster</name>
        <dbReference type="ChEBI" id="CHEBI:49883"/>
    </cofactor>
</comment>
<dbReference type="Gene3D" id="3.20.20.70">
    <property type="entry name" value="Aldolase class I"/>
    <property type="match status" value="1"/>
</dbReference>
<dbReference type="SUPFAM" id="SSF102114">
    <property type="entry name" value="Radical SAM enzymes"/>
    <property type="match status" value="1"/>
</dbReference>
<dbReference type="CDD" id="cd01335">
    <property type="entry name" value="Radical_SAM"/>
    <property type="match status" value="1"/>
</dbReference>
<organism evidence="7 8">
    <name type="scientific">Candidatus Sherwoodlollariibacterium unditelluris</name>
    <dbReference type="NCBI Taxonomy" id="1974757"/>
    <lineage>
        <taxon>Bacteria</taxon>
        <taxon>Pseudomonadati</taxon>
        <taxon>Candidatus Omnitrophota</taxon>
        <taxon>Candidatus Sherwoodlollariibacterium</taxon>
    </lineage>
</organism>
<dbReference type="PANTHER" id="PTHR11228">
    <property type="entry name" value="RADICAL SAM DOMAIN PROTEIN"/>
    <property type="match status" value="1"/>
</dbReference>